<comment type="caution">
    <text evidence="1">The sequence shown here is derived from an EMBL/GenBank/DDBJ whole genome shotgun (WGS) entry which is preliminary data.</text>
</comment>
<dbReference type="EMBL" id="JABCRI010000013">
    <property type="protein sequence ID" value="KAF8395604.1"/>
    <property type="molecule type" value="Genomic_DNA"/>
</dbReference>
<dbReference type="OrthoDB" id="26282at2759"/>
<evidence type="ECO:0000313" key="2">
    <source>
        <dbReference type="Proteomes" id="UP000655225"/>
    </source>
</evidence>
<keyword evidence="2" id="KW-1185">Reference proteome</keyword>
<proteinExistence type="predicted"/>
<protein>
    <submittedName>
        <fullName evidence="1">Uncharacterized protein</fullName>
    </submittedName>
</protein>
<accession>A0A834YTX7</accession>
<reference evidence="1 2" key="1">
    <citation type="submission" date="2020-04" db="EMBL/GenBank/DDBJ databases">
        <title>Plant Genome Project.</title>
        <authorList>
            <person name="Zhang R.-G."/>
        </authorList>
    </citation>
    <scope>NUCLEOTIDE SEQUENCE [LARGE SCALE GENOMIC DNA]</scope>
    <source>
        <strain evidence="1">YNK0</strain>
        <tissue evidence="1">Leaf</tissue>
    </source>
</reference>
<evidence type="ECO:0000313" key="1">
    <source>
        <dbReference type="EMBL" id="KAF8395604.1"/>
    </source>
</evidence>
<dbReference type="AlphaFoldDB" id="A0A834YTX7"/>
<organism evidence="1 2">
    <name type="scientific">Tetracentron sinense</name>
    <name type="common">Spur-leaf</name>
    <dbReference type="NCBI Taxonomy" id="13715"/>
    <lineage>
        <taxon>Eukaryota</taxon>
        <taxon>Viridiplantae</taxon>
        <taxon>Streptophyta</taxon>
        <taxon>Embryophyta</taxon>
        <taxon>Tracheophyta</taxon>
        <taxon>Spermatophyta</taxon>
        <taxon>Magnoliopsida</taxon>
        <taxon>Trochodendrales</taxon>
        <taxon>Trochodendraceae</taxon>
        <taxon>Tetracentron</taxon>
    </lineage>
</organism>
<sequence length="106" mass="12106">MADKRKSSVQDLSGAETEEKGEIDSLVVDKYNIEAAEILSNEALHLPISEAVPIYEQLLMTFPTATKEVFDDIHVRMKKFLDEMSSFDSLEEDDCSPKRRILKDRI</sequence>
<dbReference type="Proteomes" id="UP000655225">
    <property type="component" value="Unassembled WGS sequence"/>
</dbReference>
<name>A0A834YTX7_TETSI</name>
<gene>
    <name evidence="1" type="ORF">HHK36_019554</name>
</gene>